<evidence type="ECO:0000256" key="1">
    <source>
        <dbReference type="SAM" id="Phobius"/>
    </source>
</evidence>
<protein>
    <submittedName>
        <fullName evidence="2">Uncharacterized protein</fullName>
    </submittedName>
</protein>
<dbReference type="OrthoDB" id="413313at2759"/>
<dbReference type="AlphaFoldDB" id="A0A8S3ZZ48"/>
<feature type="transmembrane region" description="Helical" evidence="1">
    <location>
        <begin position="7"/>
        <end position="36"/>
    </location>
</feature>
<dbReference type="Gene3D" id="3.40.720.10">
    <property type="entry name" value="Alkaline Phosphatase, subunit A"/>
    <property type="match status" value="1"/>
</dbReference>
<keyword evidence="1" id="KW-0812">Transmembrane</keyword>
<dbReference type="PANTHER" id="PTHR10974:SF6">
    <property type="entry name" value="PROTEIN CBG19234"/>
    <property type="match status" value="1"/>
</dbReference>
<accession>A0A8S3ZZ48</accession>
<proteinExistence type="predicted"/>
<dbReference type="EMBL" id="CAJHNH020006109">
    <property type="protein sequence ID" value="CAG5133320.1"/>
    <property type="molecule type" value="Genomic_DNA"/>
</dbReference>
<dbReference type="GO" id="GO:0005615">
    <property type="term" value="C:extracellular space"/>
    <property type="evidence" value="ECO:0007669"/>
    <property type="project" value="TreeGrafter"/>
</dbReference>
<gene>
    <name evidence="2" type="ORF">CUNI_LOCUS18878</name>
</gene>
<dbReference type="Pfam" id="PF02995">
    <property type="entry name" value="DUF229"/>
    <property type="match status" value="1"/>
</dbReference>
<keyword evidence="3" id="KW-1185">Reference proteome</keyword>
<comment type="caution">
    <text evidence="2">The sequence shown here is derived from an EMBL/GenBank/DDBJ whole genome shotgun (WGS) entry which is preliminary data.</text>
</comment>
<evidence type="ECO:0000313" key="3">
    <source>
        <dbReference type="Proteomes" id="UP000678393"/>
    </source>
</evidence>
<reference evidence="2" key="1">
    <citation type="submission" date="2021-04" db="EMBL/GenBank/DDBJ databases">
        <authorList>
            <consortium name="Molecular Ecology Group"/>
        </authorList>
    </citation>
    <scope>NUCLEOTIDE SEQUENCE</scope>
</reference>
<dbReference type="PANTHER" id="PTHR10974">
    <property type="entry name" value="FI08016P-RELATED"/>
    <property type="match status" value="1"/>
</dbReference>
<dbReference type="InterPro" id="IPR017850">
    <property type="entry name" value="Alkaline_phosphatase_core_sf"/>
</dbReference>
<organism evidence="2 3">
    <name type="scientific">Candidula unifasciata</name>
    <dbReference type="NCBI Taxonomy" id="100452"/>
    <lineage>
        <taxon>Eukaryota</taxon>
        <taxon>Metazoa</taxon>
        <taxon>Spiralia</taxon>
        <taxon>Lophotrochozoa</taxon>
        <taxon>Mollusca</taxon>
        <taxon>Gastropoda</taxon>
        <taxon>Heterobranchia</taxon>
        <taxon>Euthyneura</taxon>
        <taxon>Panpulmonata</taxon>
        <taxon>Eupulmonata</taxon>
        <taxon>Stylommatophora</taxon>
        <taxon>Helicina</taxon>
        <taxon>Helicoidea</taxon>
        <taxon>Geomitridae</taxon>
        <taxon>Candidula</taxon>
    </lineage>
</organism>
<dbReference type="Proteomes" id="UP000678393">
    <property type="component" value="Unassembled WGS sequence"/>
</dbReference>
<name>A0A8S3ZZ48_9EUPU</name>
<keyword evidence="1" id="KW-1133">Transmembrane helix</keyword>
<sequence>MDKCLIYSLIFLVSGPLAFLRLTVLLLLLIVMTAILPGHWPISNDVTCWIMTNKKEGAQDYNNNDFRNINFTNNVITTHNFNSTDELPSTCKLPQVNLYEPSVLQLSGMNKTTIRCEGTYLPEFTYITKDNTLTVNMSMVMKYMDVRDLEHCTYKLFFRHEMDNYNVKFSRWSNPFRDKIQLPGSAEFVEVVCSSKTFKVVSRAFYGLVPKKEQYNEMEFLNLKKRQVMSAPKETLNIIMVGMDSLFRNQFIRGCNKTYSYLMNSLNSFDLSMHSQVGDNTFPNILALFTGSSLQEINSWWTHEYHMDNFDLIWRTFENAGYRTLFTEDSVRGTFFYLKRGFIHPFAMYNTRPLSIAMFICKDLYQNESRCAGNQVEMNFHLNYVNRFLETFPDKPSFSVLLFTKPTHDDPSDARMFDEHLWNFYRSLNLNGHLNGSLLVSFSDHGVRYGTLRNTVNGHVESRTPYTILTFPDWFLKKYPDVAMNLKINTKRLTSHFDTHATLLDLLYFKGDTPPPLPPLRHGISLFKTIPFDRTCKDASIPAEFCLCGYEDLGKADTSSDLSKILTSLVIEALNSKTDKNICAVFQLHRIISIHKIAMNSNNSKGKHDTFLYQVQLVVTPGNAQFAANVYTENNTTGWQVGYNIDRLNSYHGQADCLKLPLNMMYCYCKNLLPK</sequence>
<dbReference type="FunFam" id="3.40.720.10:FF:000017">
    <property type="entry name" value="Predicted protein"/>
    <property type="match status" value="1"/>
</dbReference>
<dbReference type="SUPFAM" id="SSF53649">
    <property type="entry name" value="Alkaline phosphatase-like"/>
    <property type="match status" value="1"/>
</dbReference>
<dbReference type="CDD" id="cd16021">
    <property type="entry name" value="ALP_like"/>
    <property type="match status" value="1"/>
</dbReference>
<evidence type="ECO:0000313" key="2">
    <source>
        <dbReference type="EMBL" id="CAG5133320.1"/>
    </source>
</evidence>
<dbReference type="InterPro" id="IPR004245">
    <property type="entry name" value="DUF229"/>
</dbReference>
<keyword evidence="1" id="KW-0472">Membrane</keyword>